<proteinExistence type="predicted"/>
<evidence type="ECO:0000313" key="2">
    <source>
        <dbReference type="Proteomes" id="UP001283361"/>
    </source>
</evidence>
<protein>
    <submittedName>
        <fullName evidence="1">Uncharacterized protein</fullName>
    </submittedName>
</protein>
<sequence>MSECVKFNDLIKIKDTHELFMCEMQTTGSDRPVHEADTVDSILKRDVGECEASFFRLTSSMPSSSVMSLSDVGECQASFFRLASSVPCNLVMSFSDVGEGQASFFRLTSSMPPSLVLSFSDVGECQASFFRLTSSMPPSLVMSFSDVGECQASFFRLASSMPCNLVMSFSHVGECQASFFRLTSSMPSNLIMSGSVKPYQVCTARTAVLTLLYPAPDGSRKFGVHCQGYTESELLCLATHGYISDPRLARNGFMLSNIQRFQDIPLR</sequence>
<dbReference type="EMBL" id="JAWDGP010000980">
    <property type="protein sequence ID" value="KAK3795852.1"/>
    <property type="molecule type" value="Genomic_DNA"/>
</dbReference>
<name>A0AAE1AZU3_9GAST</name>
<gene>
    <name evidence="1" type="ORF">RRG08_039581</name>
</gene>
<dbReference type="Proteomes" id="UP001283361">
    <property type="component" value="Unassembled WGS sequence"/>
</dbReference>
<reference evidence="1" key="1">
    <citation type="journal article" date="2023" name="G3 (Bethesda)">
        <title>A reference genome for the long-term kleptoplast-retaining sea slug Elysia crispata morphotype clarki.</title>
        <authorList>
            <person name="Eastman K.E."/>
            <person name="Pendleton A.L."/>
            <person name="Shaikh M.A."/>
            <person name="Suttiyut T."/>
            <person name="Ogas R."/>
            <person name="Tomko P."/>
            <person name="Gavelis G."/>
            <person name="Widhalm J.R."/>
            <person name="Wisecaver J.H."/>
        </authorList>
    </citation>
    <scope>NUCLEOTIDE SEQUENCE</scope>
    <source>
        <strain evidence="1">ECLA1</strain>
    </source>
</reference>
<comment type="caution">
    <text evidence="1">The sequence shown here is derived from an EMBL/GenBank/DDBJ whole genome shotgun (WGS) entry which is preliminary data.</text>
</comment>
<evidence type="ECO:0000313" key="1">
    <source>
        <dbReference type="EMBL" id="KAK3795852.1"/>
    </source>
</evidence>
<dbReference type="AlphaFoldDB" id="A0AAE1AZU3"/>
<accession>A0AAE1AZU3</accession>
<organism evidence="1 2">
    <name type="scientific">Elysia crispata</name>
    <name type="common">lettuce slug</name>
    <dbReference type="NCBI Taxonomy" id="231223"/>
    <lineage>
        <taxon>Eukaryota</taxon>
        <taxon>Metazoa</taxon>
        <taxon>Spiralia</taxon>
        <taxon>Lophotrochozoa</taxon>
        <taxon>Mollusca</taxon>
        <taxon>Gastropoda</taxon>
        <taxon>Heterobranchia</taxon>
        <taxon>Euthyneura</taxon>
        <taxon>Panpulmonata</taxon>
        <taxon>Sacoglossa</taxon>
        <taxon>Placobranchoidea</taxon>
        <taxon>Plakobranchidae</taxon>
        <taxon>Elysia</taxon>
    </lineage>
</organism>
<keyword evidence="2" id="KW-1185">Reference proteome</keyword>